<dbReference type="InterPro" id="IPR027417">
    <property type="entry name" value="P-loop_NTPase"/>
</dbReference>
<keyword evidence="7" id="KW-1185">Reference proteome</keyword>
<dbReference type="SMART" id="SM00382">
    <property type="entry name" value="AAA"/>
    <property type="match status" value="1"/>
</dbReference>
<dbReference type="InterPro" id="IPR003439">
    <property type="entry name" value="ABC_transporter-like_ATP-bd"/>
</dbReference>
<dbReference type="KEGG" id="cph:Cpha266_2475"/>
<dbReference type="Gene3D" id="3.40.50.300">
    <property type="entry name" value="P-loop containing nucleotide triphosphate hydrolases"/>
    <property type="match status" value="1"/>
</dbReference>
<evidence type="ECO:0000313" key="7">
    <source>
        <dbReference type="Proteomes" id="UP000008701"/>
    </source>
</evidence>
<dbReference type="InterPro" id="IPR050153">
    <property type="entry name" value="Metal_Ion_Import_ABC"/>
</dbReference>
<dbReference type="Pfam" id="PF00005">
    <property type="entry name" value="ABC_tran"/>
    <property type="match status" value="1"/>
</dbReference>
<proteinExistence type="inferred from homology"/>
<dbReference type="CDD" id="cd03235">
    <property type="entry name" value="ABC_Metallic_Cations"/>
    <property type="match status" value="1"/>
</dbReference>
<dbReference type="PANTHER" id="PTHR42734">
    <property type="entry name" value="METAL TRANSPORT SYSTEM ATP-BINDING PROTEIN TM_0124-RELATED"/>
    <property type="match status" value="1"/>
</dbReference>
<gene>
    <name evidence="6" type="ordered locus">Cpha266_2475</name>
</gene>
<protein>
    <submittedName>
        <fullName evidence="6">ABC transporter related protein</fullName>
    </submittedName>
</protein>
<organism evidence="6 7">
    <name type="scientific">Chlorobium phaeobacteroides (strain DSM 266 / SMG 266 / 2430)</name>
    <dbReference type="NCBI Taxonomy" id="290317"/>
    <lineage>
        <taxon>Bacteria</taxon>
        <taxon>Pseudomonadati</taxon>
        <taxon>Chlorobiota</taxon>
        <taxon>Chlorobiia</taxon>
        <taxon>Chlorobiales</taxon>
        <taxon>Chlorobiaceae</taxon>
        <taxon>Chlorobium/Pelodictyon group</taxon>
        <taxon>Chlorobium</taxon>
    </lineage>
</organism>
<dbReference type="AlphaFoldDB" id="A1BJ86"/>
<dbReference type="FunFam" id="3.40.50.300:FF:000134">
    <property type="entry name" value="Iron-enterobactin ABC transporter ATP-binding protein"/>
    <property type="match status" value="1"/>
</dbReference>
<dbReference type="EMBL" id="CP000492">
    <property type="protein sequence ID" value="ABL66463.1"/>
    <property type="molecule type" value="Genomic_DNA"/>
</dbReference>
<keyword evidence="4" id="KW-0067">ATP-binding</keyword>
<evidence type="ECO:0000256" key="4">
    <source>
        <dbReference type="ARBA" id="ARBA00022840"/>
    </source>
</evidence>
<dbReference type="Proteomes" id="UP000008701">
    <property type="component" value="Chromosome"/>
</dbReference>
<name>A1BJ86_CHLPD</name>
<evidence type="ECO:0000256" key="2">
    <source>
        <dbReference type="ARBA" id="ARBA00022448"/>
    </source>
</evidence>
<dbReference type="GO" id="GO:0005524">
    <property type="term" value="F:ATP binding"/>
    <property type="evidence" value="ECO:0007669"/>
    <property type="project" value="UniProtKB-KW"/>
</dbReference>
<dbReference type="eggNOG" id="COG1121">
    <property type="taxonomic scope" value="Bacteria"/>
</dbReference>
<dbReference type="HOGENOM" id="CLU_000604_1_11_10"/>
<evidence type="ECO:0000259" key="5">
    <source>
        <dbReference type="PROSITE" id="PS50893"/>
    </source>
</evidence>
<keyword evidence="2" id="KW-0813">Transport</keyword>
<dbReference type="GO" id="GO:0016887">
    <property type="term" value="F:ATP hydrolysis activity"/>
    <property type="evidence" value="ECO:0007669"/>
    <property type="project" value="InterPro"/>
</dbReference>
<sequence>MNRVLVDCDRLSVVLDGSRVLDNLTLQVCEGDFLGIVGPNGGGKTTLLRVILGLQKPSDGTVTVFDKEPGQSPSRTGYVPQHLVFDRDFPISVRDMVLMGRLSGKKPLQQYTKSDRERVDEALETVGMSALKSRRIGVLSGGELQRTLIARALAGDPELLLLDEPTASVDPVMKTSIYDLLDRLKKQLTIVLVTHDTGTISRHVSRVVCLNCSMVLRENPLATLSGRDIQKSYPYDVDLLLHHQESSRSLPEKS</sequence>
<dbReference type="RefSeq" id="WP_011746245.1">
    <property type="nucleotide sequence ID" value="NC_008639.1"/>
</dbReference>
<feature type="domain" description="ABC transporter" evidence="5">
    <location>
        <begin position="6"/>
        <end position="237"/>
    </location>
</feature>
<dbReference type="OrthoDB" id="9806726at2"/>
<reference evidence="6 7" key="1">
    <citation type="submission" date="2006-12" db="EMBL/GenBank/DDBJ databases">
        <title>Complete sequence of Chlorobium phaeobacteroides DSM 266.</title>
        <authorList>
            <consortium name="US DOE Joint Genome Institute"/>
            <person name="Copeland A."/>
            <person name="Lucas S."/>
            <person name="Lapidus A."/>
            <person name="Barry K."/>
            <person name="Detter J.C."/>
            <person name="Glavina del Rio T."/>
            <person name="Hammon N."/>
            <person name="Israni S."/>
            <person name="Pitluck S."/>
            <person name="Goltsman E."/>
            <person name="Schmutz J."/>
            <person name="Larimer F."/>
            <person name="Land M."/>
            <person name="Hauser L."/>
            <person name="Mikhailova N."/>
            <person name="Li T."/>
            <person name="Overmann J."/>
            <person name="Bryant D.A."/>
            <person name="Richardson P."/>
        </authorList>
    </citation>
    <scope>NUCLEOTIDE SEQUENCE [LARGE SCALE GENOMIC DNA]</scope>
    <source>
        <strain evidence="6 7">DSM 266</strain>
    </source>
</reference>
<dbReference type="STRING" id="290317.Cpha266_2475"/>
<accession>A1BJ86</accession>
<evidence type="ECO:0000313" key="6">
    <source>
        <dbReference type="EMBL" id="ABL66463.1"/>
    </source>
</evidence>
<keyword evidence="3" id="KW-0547">Nucleotide-binding</keyword>
<dbReference type="PANTHER" id="PTHR42734:SF17">
    <property type="entry name" value="METAL TRANSPORT SYSTEM ATP-BINDING PROTEIN TM_0124-RELATED"/>
    <property type="match status" value="1"/>
</dbReference>
<comment type="similarity">
    <text evidence="1">Belongs to the ABC transporter superfamily.</text>
</comment>
<dbReference type="PROSITE" id="PS50893">
    <property type="entry name" value="ABC_TRANSPORTER_2"/>
    <property type="match status" value="1"/>
</dbReference>
<dbReference type="InterPro" id="IPR003593">
    <property type="entry name" value="AAA+_ATPase"/>
</dbReference>
<dbReference type="SUPFAM" id="SSF52540">
    <property type="entry name" value="P-loop containing nucleoside triphosphate hydrolases"/>
    <property type="match status" value="1"/>
</dbReference>
<evidence type="ECO:0000256" key="3">
    <source>
        <dbReference type="ARBA" id="ARBA00022741"/>
    </source>
</evidence>
<evidence type="ECO:0000256" key="1">
    <source>
        <dbReference type="ARBA" id="ARBA00005417"/>
    </source>
</evidence>